<comment type="catalytic activity">
    <reaction evidence="12">
        <text>(6R)-5,10-methylene-5,6,7,8-tetrahydrofolate + NADP(+) = (6R)-5,10-methenyltetrahydrofolate + NADPH</text>
        <dbReference type="Rhea" id="RHEA:22812"/>
        <dbReference type="ChEBI" id="CHEBI:15636"/>
        <dbReference type="ChEBI" id="CHEBI:57455"/>
        <dbReference type="ChEBI" id="CHEBI:57783"/>
        <dbReference type="ChEBI" id="CHEBI:58349"/>
        <dbReference type="EC" id="1.5.1.5"/>
    </reaction>
</comment>
<evidence type="ECO:0000256" key="5">
    <source>
        <dbReference type="ARBA" id="ARBA00022755"/>
    </source>
</evidence>
<dbReference type="Pfam" id="PF02882">
    <property type="entry name" value="THF_DHG_CYH_C"/>
    <property type="match status" value="1"/>
</dbReference>
<evidence type="ECO:0000256" key="9">
    <source>
        <dbReference type="ARBA" id="ARBA00023102"/>
    </source>
</evidence>
<dbReference type="EMBL" id="CP042301">
    <property type="protein sequence ID" value="QDZ01636.1"/>
    <property type="molecule type" value="Genomic_DNA"/>
</dbReference>
<dbReference type="PRINTS" id="PR00085">
    <property type="entry name" value="THFDHDRGNASE"/>
</dbReference>
<feature type="domain" description="Tetrahydrofolate dehydrogenase/cyclohydrolase NAD(P)-binding" evidence="14">
    <location>
        <begin position="141"/>
        <end position="290"/>
    </location>
</feature>
<dbReference type="GO" id="GO:0035999">
    <property type="term" value="P:tetrahydrofolate interconversion"/>
    <property type="evidence" value="ECO:0007669"/>
    <property type="project" value="UniProtKB-UniRule"/>
</dbReference>
<evidence type="ECO:0000256" key="2">
    <source>
        <dbReference type="ARBA" id="ARBA00011738"/>
    </source>
</evidence>
<evidence type="ECO:0000256" key="12">
    <source>
        <dbReference type="HAMAP-Rule" id="MF_01576"/>
    </source>
</evidence>
<evidence type="ECO:0000313" key="16">
    <source>
        <dbReference type="Proteomes" id="UP000321389"/>
    </source>
</evidence>
<evidence type="ECO:0000256" key="4">
    <source>
        <dbReference type="ARBA" id="ARBA00022605"/>
    </source>
</evidence>
<dbReference type="GO" id="GO:0000105">
    <property type="term" value="P:L-histidine biosynthetic process"/>
    <property type="evidence" value="ECO:0007669"/>
    <property type="project" value="UniProtKB-KW"/>
</dbReference>
<keyword evidence="4 12" id="KW-0028">Amino-acid biosynthesis</keyword>
<dbReference type="SUPFAM" id="SSF53223">
    <property type="entry name" value="Aminoacid dehydrogenase-like, N-terminal domain"/>
    <property type="match status" value="1"/>
</dbReference>
<evidence type="ECO:0000256" key="8">
    <source>
        <dbReference type="ARBA" id="ARBA00023002"/>
    </source>
</evidence>
<dbReference type="PANTHER" id="PTHR48099:SF5">
    <property type="entry name" value="C-1-TETRAHYDROFOLATE SYNTHASE, CYTOPLASMIC"/>
    <property type="match status" value="1"/>
</dbReference>
<feature type="domain" description="Tetrahydrofolate dehydrogenase/cyclohydrolase catalytic" evidence="13">
    <location>
        <begin position="5"/>
        <end position="120"/>
    </location>
</feature>
<comment type="caution">
    <text evidence="12">Lacks conserved residue(s) required for the propagation of feature annotation.</text>
</comment>
<comment type="subunit">
    <text evidence="2 12">Homodimer.</text>
</comment>
<dbReference type="GO" id="GO:0004477">
    <property type="term" value="F:methenyltetrahydrofolate cyclohydrolase activity"/>
    <property type="evidence" value="ECO:0007669"/>
    <property type="project" value="UniProtKB-UniRule"/>
</dbReference>
<evidence type="ECO:0000256" key="7">
    <source>
        <dbReference type="ARBA" id="ARBA00022857"/>
    </source>
</evidence>
<keyword evidence="16" id="KW-1185">Reference proteome</keyword>
<feature type="binding site" evidence="12">
    <location>
        <begin position="168"/>
        <end position="170"/>
    </location>
    <ligand>
        <name>NADP(+)</name>
        <dbReference type="ChEBI" id="CHEBI:58349"/>
    </ligand>
</feature>
<comment type="catalytic activity">
    <reaction evidence="12">
        <text>(6R)-5,10-methenyltetrahydrofolate + H2O = (6R)-10-formyltetrahydrofolate + H(+)</text>
        <dbReference type="Rhea" id="RHEA:23700"/>
        <dbReference type="ChEBI" id="CHEBI:15377"/>
        <dbReference type="ChEBI" id="CHEBI:15378"/>
        <dbReference type="ChEBI" id="CHEBI:57455"/>
        <dbReference type="ChEBI" id="CHEBI:195366"/>
        <dbReference type="EC" id="3.5.4.9"/>
    </reaction>
</comment>
<evidence type="ECO:0000259" key="14">
    <source>
        <dbReference type="Pfam" id="PF02882"/>
    </source>
</evidence>
<keyword evidence="5 12" id="KW-0658">Purine biosynthesis</keyword>
<organism evidence="15 16">
    <name type="scientific">Nitratireductor mangrovi</name>
    <dbReference type="NCBI Taxonomy" id="2599600"/>
    <lineage>
        <taxon>Bacteria</taxon>
        <taxon>Pseudomonadati</taxon>
        <taxon>Pseudomonadota</taxon>
        <taxon>Alphaproteobacteria</taxon>
        <taxon>Hyphomicrobiales</taxon>
        <taxon>Phyllobacteriaceae</taxon>
        <taxon>Nitratireductor</taxon>
    </lineage>
</organism>
<dbReference type="InterPro" id="IPR046346">
    <property type="entry name" value="Aminoacid_DH-like_N_sf"/>
</dbReference>
<dbReference type="GO" id="GO:0006164">
    <property type="term" value="P:purine nucleotide biosynthetic process"/>
    <property type="evidence" value="ECO:0007669"/>
    <property type="project" value="UniProtKB-KW"/>
</dbReference>
<keyword evidence="9 12" id="KW-0368">Histidine biosynthesis</keyword>
<comment type="pathway">
    <text evidence="1 12">One-carbon metabolism; tetrahydrofolate interconversion.</text>
</comment>
<proteinExistence type="inferred from homology"/>
<dbReference type="OrthoDB" id="9803580at2"/>
<dbReference type="HAMAP" id="MF_01576">
    <property type="entry name" value="THF_DHG_CYH"/>
    <property type="match status" value="1"/>
</dbReference>
<dbReference type="NCBIfam" id="NF010783">
    <property type="entry name" value="PRK14186.1"/>
    <property type="match status" value="1"/>
</dbReference>
<dbReference type="UniPathway" id="UPA00193"/>
<reference evidence="15" key="1">
    <citation type="submission" date="2020-04" db="EMBL/GenBank/DDBJ databases">
        <title>Nitratireductor sp. nov. isolated from mangrove soil.</title>
        <authorList>
            <person name="Ye Y."/>
        </authorList>
    </citation>
    <scope>NUCLEOTIDE SEQUENCE</scope>
    <source>
        <strain evidence="15">SY7</strain>
    </source>
</reference>
<comment type="function">
    <text evidence="12">Catalyzes the oxidation of 5,10-methylenetetrahydrofolate to 5,10-methenyltetrahydrofolate and then the hydrolysis of 5,10-methenyltetrahydrofolate to 10-formyltetrahydrofolate.</text>
</comment>
<dbReference type="SUPFAM" id="SSF51735">
    <property type="entry name" value="NAD(P)-binding Rossmann-fold domains"/>
    <property type="match status" value="1"/>
</dbReference>
<keyword evidence="11 12" id="KW-0511">Multifunctional enzyme</keyword>
<dbReference type="InterPro" id="IPR020867">
    <property type="entry name" value="THF_DH/CycHdrlase_CS"/>
</dbReference>
<keyword evidence="8 12" id="KW-0560">Oxidoreductase</keyword>
<keyword evidence="6 12" id="KW-0378">Hydrolase</keyword>
<dbReference type="GO" id="GO:0009086">
    <property type="term" value="P:methionine biosynthetic process"/>
    <property type="evidence" value="ECO:0007669"/>
    <property type="project" value="UniProtKB-KW"/>
</dbReference>
<keyword evidence="7 12" id="KW-0521">NADP</keyword>
<comment type="similarity">
    <text evidence="12">Belongs to the tetrahydrofolate dehydrogenase/cyclohydrolase family.</text>
</comment>
<keyword evidence="3 12" id="KW-0554">One-carbon metabolism</keyword>
<dbReference type="EC" id="3.5.4.9" evidence="12"/>
<dbReference type="Gene3D" id="3.40.50.720">
    <property type="entry name" value="NAD(P)-binding Rossmann-like Domain"/>
    <property type="match status" value="1"/>
</dbReference>
<dbReference type="InterPro" id="IPR000672">
    <property type="entry name" value="THF_DH/CycHdrlase"/>
</dbReference>
<feature type="binding site" evidence="12">
    <location>
        <position position="234"/>
    </location>
    <ligand>
        <name>NADP(+)</name>
        <dbReference type="ChEBI" id="CHEBI:58349"/>
    </ligand>
</feature>
<protein>
    <recommendedName>
        <fullName evidence="12">Bifunctional protein FolD</fullName>
    </recommendedName>
    <domain>
        <recommendedName>
            <fullName evidence="12">Methylenetetrahydrofolate dehydrogenase</fullName>
            <ecNumber evidence="12">1.5.1.5</ecNumber>
        </recommendedName>
    </domain>
    <domain>
        <recommendedName>
            <fullName evidence="12">Methenyltetrahydrofolate cyclohydrolase</fullName>
            <ecNumber evidence="12">3.5.4.9</ecNumber>
        </recommendedName>
    </domain>
</protein>
<evidence type="ECO:0000256" key="1">
    <source>
        <dbReference type="ARBA" id="ARBA00004777"/>
    </source>
</evidence>
<dbReference type="InterPro" id="IPR020631">
    <property type="entry name" value="THF_DH/CycHdrlase_NAD-bd_dom"/>
</dbReference>
<dbReference type="KEGG" id="niy:FQ775_15360"/>
<dbReference type="EC" id="1.5.1.5" evidence="12"/>
<dbReference type="InterPro" id="IPR020630">
    <property type="entry name" value="THF_DH/CycHdrlase_cat_dom"/>
</dbReference>
<dbReference type="Pfam" id="PF00763">
    <property type="entry name" value="THF_DHG_CYH"/>
    <property type="match status" value="1"/>
</dbReference>
<evidence type="ECO:0000256" key="6">
    <source>
        <dbReference type="ARBA" id="ARBA00022801"/>
    </source>
</evidence>
<evidence type="ECO:0000256" key="11">
    <source>
        <dbReference type="ARBA" id="ARBA00023268"/>
    </source>
</evidence>
<dbReference type="InterPro" id="IPR036291">
    <property type="entry name" value="NAD(P)-bd_dom_sf"/>
</dbReference>
<name>A0A5B8L152_9HYPH</name>
<dbReference type="GO" id="GO:0005829">
    <property type="term" value="C:cytosol"/>
    <property type="evidence" value="ECO:0007669"/>
    <property type="project" value="TreeGrafter"/>
</dbReference>
<dbReference type="Gene3D" id="3.40.50.10860">
    <property type="entry name" value="Leucine Dehydrogenase, chain A, domain 1"/>
    <property type="match status" value="1"/>
</dbReference>
<accession>A0A5B8L152</accession>
<dbReference type="AlphaFoldDB" id="A0A5B8L152"/>
<dbReference type="CDD" id="cd01080">
    <property type="entry name" value="NAD_bind_m-THF_DH_Cyclohyd"/>
    <property type="match status" value="1"/>
</dbReference>
<evidence type="ECO:0000313" key="15">
    <source>
        <dbReference type="EMBL" id="QDZ01636.1"/>
    </source>
</evidence>
<evidence type="ECO:0000256" key="10">
    <source>
        <dbReference type="ARBA" id="ARBA00023167"/>
    </source>
</evidence>
<dbReference type="FunFam" id="3.40.50.720:FF:000006">
    <property type="entry name" value="Bifunctional protein FolD"/>
    <property type="match status" value="1"/>
</dbReference>
<dbReference type="GO" id="GO:0004488">
    <property type="term" value="F:methylenetetrahydrofolate dehydrogenase (NADP+) activity"/>
    <property type="evidence" value="ECO:0007669"/>
    <property type="project" value="UniProtKB-UniRule"/>
</dbReference>
<dbReference type="NCBIfam" id="NF010785">
    <property type="entry name" value="PRK14188.1"/>
    <property type="match status" value="1"/>
</dbReference>
<gene>
    <name evidence="12 15" type="primary">folD</name>
    <name evidence="15" type="ORF">FQ775_15360</name>
</gene>
<dbReference type="RefSeq" id="WP_146300277.1">
    <property type="nucleotide sequence ID" value="NZ_CP042301.2"/>
</dbReference>
<dbReference type="PROSITE" id="PS00767">
    <property type="entry name" value="THF_DHG_CYH_2"/>
    <property type="match status" value="1"/>
</dbReference>
<sequence>MAEKIDGRKVAEDVVAAAKTGADRLKAEKGVVPGIAVVIVGTDPASQVYVASKSKKAKECGFHSVQHELAADTSEAALLSLIGDLNADPAIHGILVQLPLPDHIDSGRVIQSIDPDKDVDGFHFINVGKLGTGETDTAFVPCTPAGSMILIERVRGRDLSGLTAVVVGRSNIVGKPMANLLLAANATVTIAHSRTPDLPGLCRTADILVAAVGRPQMVKGDWVKPGATVIDVGINRIAAPERGEGKTRLVGDVDYDAAAAVAGAVTPVPGGVGPMTIAMLMANTLVSACRRAGVEPPRF</sequence>
<evidence type="ECO:0000259" key="13">
    <source>
        <dbReference type="Pfam" id="PF00763"/>
    </source>
</evidence>
<dbReference type="FunFam" id="3.40.50.10860:FF:000005">
    <property type="entry name" value="C-1-tetrahydrofolate synthase, cytoplasmic, putative"/>
    <property type="match status" value="1"/>
</dbReference>
<dbReference type="PANTHER" id="PTHR48099">
    <property type="entry name" value="C-1-TETRAHYDROFOLATE SYNTHASE, CYTOPLASMIC-RELATED"/>
    <property type="match status" value="1"/>
</dbReference>
<keyword evidence="10 12" id="KW-0486">Methionine biosynthesis</keyword>
<evidence type="ECO:0000256" key="3">
    <source>
        <dbReference type="ARBA" id="ARBA00022563"/>
    </source>
</evidence>
<dbReference type="Proteomes" id="UP000321389">
    <property type="component" value="Chromosome"/>
</dbReference>